<evidence type="ECO:0000313" key="1">
    <source>
        <dbReference type="EMBL" id="GGC84504.1"/>
    </source>
</evidence>
<dbReference type="PANTHER" id="PTHR43431:SF7">
    <property type="entry name" value="OXIDOREDUCTASE, SHORT CHAIN DEHYDROGENASE_REDUCTASE FAMILY (AFU_ORTHOLOGUE AFUA_5G14000)"/>
    <property type="match status" value="1"/>
</dbReference>
<organism evidence="1 2">
    <name type="scientific">Tersicoccus solisilvae</name>
    <dbReference type="NCBI Taxonomy" id="1882339"/>
    <lineage>
        <taxon>Bacteria</taxon>
        <taxon>Bacillati</taxon>
        <taxon>Actinomycetota</taxon>
        <taxon>Actinomycetes</taxon>
        <taxon>Micrococcales</taxon>
        <taxon>Micrococcaceae</taxon>
        <taxon>Tersicoccus</taxon>
    </lineage>
</organism>
<evidence type="ECO:0000313" key="2">
    <source>
        <dbReference type="Proteomes" id="UP000597761"/>
    </source>
</evidence>
<dbReference type="Proteomes" id="UP000597761">
    <property type="component" value="Unassembled WGS sequence"/>
</dbReference>
<dbReference type="InterPro" id="IPR036291">
    <property type="entry name" value="NAD(P)-bd_dom_sf"/>
</dbReference>
<reference evidence="2" key="1">
    <citation type="journal article" date="2019" name="Int. J. Syst. Evol. Microbiol.">
        <title>The Global Catalogue of Microorganisms (GCM) 10K type strain sequencing project: providing services to taxonomists for standard genome sequencing and annotation.</title>
        <authorList>
            <consortium name="The Broad Institute Genomics Platform"/>
            <consortium name="The Broad Institute Genome Sequencing Center for Infectious Disease"/>
            <person name="Wu L."/>
            <person name="Ma J."/>
        </authorList>
    </citation>
    <scope>NUCLEOTIDE SEQUENCE [LARGE SCALE GENOMIC DNA]</scope>
    <source>
        <strain evidence="2">CGMCC 1.15480</strain>
    </source>
</reference>
<protein>
    <submittedName>
        <fullName evidence="1">Oxidoreductase</fullName>
    </submittedName>
</protein>
<dbReference type="Gene3D" id="3.40.50.720">
    <property type="entry name" value="NAD(P)-binding Rossmann-like Domain"/>
    <property type="match status" value="1"/>
</dbReference>
<sequence>MSTIAIVGAGKGLGAAVARKFGSEGFDVALIARNQERVDALAAELQGEGITARGYTANVRDPQSLIAALDRATQELGLIEVLQYSPLPQKEFLRPVLETTVEDLKGAVEFSIYGPVAAAHQVLQGMRTLGTGSILLVNGGSGAKPSSGVAGTSIAFAGETAFAAMLHETLKDENIGVGQIIIPGAMGDEGSTKSPAAVADKLWHLHTHHDEFRVYAEELPGSWEPTAS</sequence>
<dbReference type="PANTHER" id="PTHR43431">
    <property type="entry name" value="OXIDOREDUCTASE, SHORT CHAIN DEHYDROGENASE/REDUCTASE FAMILY (AFU_ORTHOLOGUE AFUA_5G14000)"/>
    <property type="match status" value="1"/>
</dbReference>
<name>A0ABQ1NTG4_9MICC</name>
<dbReference type="Pfam" id="PF00106">
    <property type="entry name" value="adh_short"/>
    <property type="match status" value="1"/>
</dbReference>
<gene>
    <name evidence="1" type="ORF">GCM10011512_09180</name>
</gene>
<dbReference type="EMBL" id="BMJI01000003">
    <property type="protein sequence ID" value="GGC84504.1"/>
    <property type="molecule type" value="Genomic_DNA"/>
</dbReference>
<dbReference type="InterPro" id="IPR002347">
    <property type="entry name" value="SDR_fam"/>
</dbReference>
<comment type="caution">
    <text evidence="1">The sequence shown here is derived from an EMBL/GenBank/DDBJ whole genome shotgun (WGS) entry which is preliminary data.</text>
</comment>
<accession>A0ABQ1NTG4</accession>
<dbReference type="SUPFAM" id="SSF51735">
    <property type="entry name" value="NAD(P)-binding Rossmann-fold domains"/>
    <property type="match status" value="1"/>
</dbReference>
<dbReference type="RefSeq" id="WP_188666831.1">
    <property type="nucleotide sequence ID" value="NZ_BMJI01000003.1"/>
</dbReference>
<proteinExistence type="predicted"/>
<keyword evidence="2" id="KW-1185">Reference proteome</keyword>